<gene>
    <name evidence="1" type="ORF">AMEX_G23900</name>
</gene>
<dbReference type="AlphaFoldDB" id="A0A8T2KWB1"/>
<comment type="caution">
    <text evidence="1">The sequence shown here is derived from an EMBL/GenBank/DDBJ whole genome shotgun (WGS) entry which is preliminary data.</text>
</comment>
<proteinExistence type="predicted"/>
<dbReference type="EMBL" id="JAICCE010000021">
    <property type="protein sequence ID" value="KAG9262165.1"/>
    <property type="molecule type" value="Genomic_DNA"/>
</dbReference>
<protein>
    <submittedName>
        <fullName evidence="1">Uncharacterized protein</fullName>
    </submittedName>
</protein>
<dbReference type="Proteomes" id="UP000752171">
    <property type="component" value="Unassembled WGS sequence"/>
</dbReference>
<reference evidence="1 2" key="1">
    <citation type="submission" date="2021-07" db="EMBL/GenBank/DDBJ databases">
        <authorList>
            <person name="Imarazene B."/>
            <person name="Zahm M."/>
            <person name="Klopp C."/>
            <person name="Cabau C."/>
            <person name="Beille S."/>
            <person name="Jouanno E."/>
            <person name="Castinel A."/>
            <person name="Lluch J."/>
            <person name="Gil L."/>
            <person name="Kuchtly C."/>
            <person name="Lopez Roques C."/>
            <person name="Donnadieu C."/>
            <person name="Parrinello H."/>
            <person name="Journot L."/>
            <person name="Du K."/>
            <person name="Schartl M."/>
            <person name="Retaux S."/>
            <person name="Guiguen Y."/>
        </authorList>
    </citation>
    <scope>NUCLEOTIDE SEQUENCE [LARGE SCALE GENOMIC DNA]</scope>
    <source>
        <strain evidence="1">Pach_M1</strain>
        <tissue evidence="1">Testis</tissue>
    </source>
</reference>
<evidence type="ECO:0000313" key="2">
    <source>
        <dbReference type="Proteomes" id="UP000752171"/>
    </source>
</evidence>
<name>A0A8T2KWB1_ASTMX</name>
<organism evidence="1 2">
    <name type="scientific">Astyanax mexicanus</name>
    <name type="common">Blind cave fish</name>
    <name type="synonym">Astyanax fasciatus mexicanus</name>
    <dbReference type="NCBI Taxonomy" id="7994"/>
    <lineage>
        <taxon>Eukaryota</taxon>
        <taxon>Metazoa</taxon>
        <taxon>Chordata</taxon>
        <taxon>Craniata</taxon>
        <taxon>Vertebrata</taxon>
        <taxon>Euteleostomi</taxon>
        <taxon>Actinopterygii</taxon>
        <taxon>Neopterygii</taxon>
        <taxon>Teleostei</taxon>
        <taxon>Ostariophysi</taxon>
        <taxon>Characiformes</taxon>
        <taxon>Characoidei</taxon>
        <taxon>Acestrorhamphidae</taxon>
        <taxon>Acestrorhamphinae</taxon>
        <taxon>Astyanax</taxon>
    </lineage>
</organism>
<sequence length="66" mass="7392">MCHVIRSVCCVMEWCVLGIVVVTVGIADRAGCGRLRRAFSTRHDIISLQLDEVYLQILTRTEAQAD</sequence>
<evidence type="ECO:0000313" key="1">
    <source>
        <dbReference type="EMBL" id="KAG9262165.1"/>
    </source>
</evidence>
<accession>A0A8T2KWB1</accession>